<proteinExistence type="predicted"/>
<name>Q2YBU2_NITMU</name>
<dbReference type="Pfam" id="PF07589">
    <property type="entry name" value="PEP-CTERM"/>
    <property type="match status" value="1"/>
</dbReference>
<dbReference type="AlphaFoldDB" id="Q2YBU2"/>
<keyword evidence="5" id="KW-1185">Reference proteome</keyword>
<dbReference type="Proteomes" id="UP000002718">
    <property type="component" value="Chromosome"/>
</dbReference>
<dbReference type="HOGENOM" id="CLU_1150905_0_0_4"/>
<evidence type="ECO:0000313" key="5">
    <source>
        <dbReference type="Proteomes" id="UP000002718"/>
    </source>
</evidence>
<dbReference type="InterPro" id="IPR013424">
    <property type="entry name" value="Ice-binding_C"/>
</dbReference>
<dbReference type="EMBL" id="CP000103">
    <property type="protein sequence ID" value="ABB73779.1"/>
    <property type="molecule type" value="Genomic_DNA"/>
</dbReference>
<gene>
    <name evidence="3" type="ordered locus">Nmul_A0471</name>
    <name evidence="4" type="ORF">SAMN05216403_101197</name>
</gene>
<reference evidence="5" key="1">
    <citation type="submission" date="2005-08" db="EMBL/GenBank/DDBJ databases">
        <title>Complete sequence of chromosome 1 of Nitrosospira multiformis ATCC 25196.</title>
        <authorList>
            <person name="Copeland A."/>
            <person name="Lucas S."/>
            <person name="Lapidus A."/>
            <person name="Barry K."/>
            <person name="Detter J.C."/>
            <person name="Glavina T."/>
            <person name="Hammon N."/>
            <person name="Israni S."/>
            <person name="Pitluck S."/>
            <person name="Chain P."/>
            <person name="Malfatti S."/>
            <person name="Shin M."/>
            <person name="Vergez L."/>
            <person name="Schmutz J."/>
            <person name="Larimer F."/>
            <person name="Land M."/>
            <person name="Hauser L."/>
            <person name="Kyrpides N."/>
            <person name="Lykidis A."/>
            <person name="Richardson P."/>
        </authorList>
    </citation>
    <scope>NUCLEOTIDE SEQUENCE [LARGE SCALE GENOMIC DNA]</scope>
    <source>
        <strain evidence="5">ATCC 25196 / NCIMB 11849 / C 71</strain>
    </source>
</reference>
<reference evidence="4 6" key="4">
    <citation type="submission" date="2016-10" db="EMBL/GenBank/DDBJ databases">
        <authorList>
            <person name="de Groot N.N."/>
        </authorList>
    </citation>
    <scope>NUCLEOTIDE SEQUENCE [LARGE SCALE GENOMIC DNA]</scope>
    <source>
        <strain evidence="4 6">Nl13</strain>
    </source>
</reference>
<accession>Q2YBU2</accession>
<dbReference type="NCBIfam" id="TIGR02595">
    <property type="entry name" value="PEP_CTERM"/>
    <property type="match status" value="1"/>
</dbReference>
<reference evidence="3 5" key="3">
    <citation type="journal article" date="2008" name="Appl. Environ. Microbiol.">
        <title>Complete genome sequence of Nitrosospira multiformis, an ammonia-oxidizing bacterium from the soil environment.</title>
        <authorList>
            <person name="Norton J.M."/>
            <person name="Klotz M.G."/>
            <person name="Stein L.Y."/>
            <person name="Arp D.J."/>
            <person name="Bottomley P.J."/>
            <person name="Chain P.S."/>
            <person name="Hauser L.J."/>
            <person name="Land M.L."/>
            <person name="Larimer F.W."/>
            <person name="Shin M.W."/>
            <person name="Starkenburg S.R."/>
        </authorList>
    </citation>
    <scope>NUCLEOTIDE SEQUENCE [LARGE SCALE GENOMIC DNA]</scope>
    <source>
        <strain evidence="3">ATCC 25196</strain>
        <strain evidence="5">ATCC 25196 / NCIMB 11849 / C 71</strain>
    </source>
</reference>
<dbReference type="KEGG" id="nmu:Nmul_A0471"/>
<protein>
    <submittedName>
        <fullName evidence="4">PEP-CTERM protein-sorting domain-containing protein</fullName>
    </submittedName>
</protein>
<dbReference type="RefSeq" id="WP_011379833.1">
    <property type="nucleotide sequence ID" value="NC_007614.1"/>
</dbReference>
<evidence type="ECO:0000313" key="6">
    <source>
        <dbReference type="Proteomes" id="UP000236751"/>
    </source>
</evidence>
<feature type="signal peptide" evidence="1">
    <location>
        <begin position="1"/>
        <end position="27"/>
    </location>
</feature>
<reference evidence="3" key="2">
    <citation type="submission" date="2005-08" db="EMBL/GenBank/DDBJ databases">
        <title>Complete sequence of Chromosome 1 of Nitrosospira multiformis ATCC 25196.</title>
        <authorList>
            <consortium name="US DOE Joint Genome Institute"/>
            <person name="Copeland A."/>
            <person name="Lucas S."/>
            <person name="Lapidus A."/>
            <person name="Barry K."/>
            <person name="Detter J.C."/>
            <person name="Glavina T."/>
            <person name="Hammon N."/>
            <person name="Israni S."/>
            <person name="Pitluck S."/>
            <person name="Chain P."/>
            <person name="Malfatti S."/>
            <person name="Shin M."/>
            <person name="Vergez L."/>
            <person name="Schmutz J."/>
            <person name="Larimer F."/>
            <person name="Land M."/>
            <person name="Hauser L."/>
            <person name="Kyrpides N."/>
            <person name="Lykidis A."/>
            <person name="Richardson P."/>
        </authorList>
    </citation>
    <scope>NUCLEOTIDE SEQUENCE</scope>
    <source>
        <strain evidence="3">ATCC 25196</strain>
    </source>
</reference>
<feature type="domain" description="Ice-binding protein C-terminal" evidence="2">
    <location>
        <begin position="211"/>
        <end position="236"/>
    </location>
</feature>
<keyword evidence="1" id="KW-0732">Signal</keyword>
<evidence type="ECO:0000313" key="4">
    <source>
        <dbReference type="EMBL" id="SEF41634.1"/>
    </source>
</evidence>
<evidence type="ECO:0000256" key="1">
    <source>
        <dbReference type="SAM" id="SignalP"/>
    </source>
</evidence>
<sequence length="241" mass="25829">MNPKLLRRLSSLAIIATSLAFTVPAAAYTFRDDPSSTWGGDSLTAAHTNGNVYTVENLLVQNTTANSLPELNFTIPFAWQKVGETYLPMEWRNDLNGWYTSNFNDTGTSLTVKLTSPVADTVAMGELADLSGSRQLPLTEPCFSGSPSCQSGVGRPPETGNTTDLIPVFSLGSFAPNEAKRFDVSFTYTFGDNRAGTDGATTSFFGYTVSPIPEPGTYAMFLVGLGMVVFMARPRKAGMGS</sequence>
<organism evidence="3 5">
    <name type="scientific">Nitrosospira multiformis (strain ATCC 25196 / NCIMB 11849 / C 71)</name>
    <dbReference type="NCBI Taxonomy" id="323848"/>
    <lineage>
        <taxon>Bacteria</taxon>
        <taxon>Pseudomonadati</taxon>
        <taxon>Pseudomonadota</taxon>
        <taxon>Betaproteobacteria</taxon>
        <taxon>Nitrosomonadales</taxon>
        <taxon>Nitrosomonadaceae</taxon>
        <taxon>Nitrosospira</taxon>
    </lineage>
</organism>
<dbReference type="Proteomes" id="UP000236751">
    <property type="component" value="Unassembled WGS sequence"/>
</dbReference>
<dbReference type="EMBL" id="FNVK01000001">
    <property type="protein sequence ID" value="SEF41634.1"/>
    <property type="molecule type" value="Genomic_DNA"/>
</dbReference>
<feature type="chain" id="PRO_5014308968" evidence="1">
    <location>
        <begin position="28"/>
        <end position="241"/>
    </location>
</feature>
<evidence type="ECO:0000259" key="2">
    <source>
        <dbReference type="Pfam" id="PF07589"/>
    </source>
</evidence>
<evidence type="ECO:0000313" key="3">
    <source>
        <dbReference type="EMBL" id="ABB73779.1"/>
    </source>
</evidence>